<dbReference type="InterPro" id="IPR052028">
    <property type="entry name" value="HipA_Ser/Thr_kinase"/>
</dbReference>
<dbReference type="InterPro" id="IPR012893">
    <property type="entry name" value="HipA-like_C"/>
</dbReference>
<proteinExistence type="inferred from homology"/>
<evidence type="ECO:0000313" key="6">
    <source>
        <dbReference type="EMBL" id="ASJ73761.1"/>
    </source>
</evidence>
<keyword evidence="2 6" id="KW-0808">Transferase</keyword>
<evidence type="ECO:0000313" key="7">
    <source>
        <dbReference type="Proteomes" id="UP000250079"/>
    </source>
</evidence>
<dbReference type="Proteomes" id="UP000250079">
    <property type="component" value="Chromosome"/>
</dbReference>
<dbReference type="PANTHER" id="PTHR37419:SF1">
    <property type="entry name" value="SERINE_THREONINE-PROTEIN KINASE TOXIN HIPA"/>
    <property type="match status" value="1"/>
</dbReference>
<feature type="domain" description="HipA N-terminal subdomain 1" evidence="5">
    <location>
        <begin position="4"/>
        <end position="102"/>
    </location>
</feature>
<dbReference type="CDD" id="cd17793">
    <property type="entry name" value="HipA"/>
    <property type="match status" value="1"/>
</dbReference>
<dbReference type="InterPro" id="IPR017508">
    <property type="entry name" value="HipA_N1"/>
</dbReference>
<reference evidence="6 7" key="1">
    <citation type="submission" date="2016-12" db="EMBL/GenBank/DDBJ databases">
        <authorList>
            <person name="Song W.-J."/>
            <person name="Kurnit D.M."/>
        </authorList>
    </citation>
    <scope>NUCLEOTIDE SEQUENCE [LARGE SCALE GENOMIC DNA]</scope>
    <source>
        <strain evidence="6 7">IMCC3135</strain>
    </source>
</reference>
<dbReference type="Gene3D" id="1.10.1070.20">
    <property type="match status" value="1"/>
</dbReference>
<comment type="similarity">
    <text evidence="1">Belongs to the HipA Ser/Thr kinase family.</text>
</comment>
<dbReference type="GO" id="GO:0005829">
    <property type="term" value="C:cytosol"/>
    <property type="evidence" value="ECO:0007669"/>
    <property type="project" value="TreeGrafter"/>
</dbReference>
<keyword evidence="7" id="KW-1185">Reference proteome</keyword>
<dbReference type="Pfam" id="PF13657">
    <property type="entry name" value="Couple_hipA"/>
    <property type="match status" value="1"/>
</dbReference>
<evidence type="ECO:0000259" key="5">
    <source>
        <dbReference type="Pfam" id="PF13657"/>
    </source>
</evidence>
<evidence type="ECO:0000256" key="1">
    <source>
        <dbReference type="ARBA" id="ARBA00010164"/>
    </source>
</evidence>
<sequence length="417" mass="45743">MRKLDVYLRSVNAGLLEQDSTANLTFTYDEDYLASQAARAISVSMPLSRDPYPNAVAKPYFSGLLPDESARTRLAAALGVSDTNAFGMLEIIGGDCAGALALFPAGAQMPPQNLPDEILDQQQLEELLQELRGNPLLGSRRDVRLSLAGAQDKIAVKVIGDQIALVKNGEPTTHILKPGIQGLEGTSQNEVFCMTLAARVGLPAPEVAFASTGDTHFILVKRFDRLLRSDQSVQRLHQEDFCQALSIPPELKYEDEGGPGIDKSLNLLQRVVNQPAADRLAFLRMQIFHYLVGNADAHAKNYALLHTSSADLPELAPLYDVVCTAVYPQLTQKMAMRIGGRNVPDTIHRNHWLSLVPETRGSQKLLIRELKTLANDIIPAMEKLLADVQELGIGHSILHDITRVIRTRSQLVLRALP</sequence>
<dbReference type="Pfam" id="PF07804">
    <property type="entry name" value="HipA_C"/>
    <property type="match status" value="1"/>
</dbReference>
<feature type="domain" description="HipA-like C-terminal" evidence="4">
    <location>
        <begin position="145"/>
        <end position="360"/>
    </location>
</feature>
<protein>
    <submittedName>
        <fullName evidence="6">Serine/threonine-protein kinase HipA</fullName>
        <ecNumber evidence="6">2.7.11.1</ecNumber>
    </submittedName>
</protein>
<gene>
    <name evidence="6" type="primary">hipA_3</name>
    <name evidence="6" type="ORF">IMCC3135_18410</name>
</gene>
<evidence type="ECO:0000259" key="4">
    <source>
        <dbReference type="Pfam" id="PF07804"/>
    </source>
</evidence>
<dbReference type="PANTHER" id="PTHR37419">
    <property type="entry name" value="SERINE/THREONINE-PROTEIN KINASE TOXIN HIPA"/>
    <property type="match status" value="1"/>
</dbReference>
<dbReference type="GO" id="GO:0004674">
    <property type="term" value="F:protein serine/threonine kinase activity"/>
    <property type="evidence" value="ECO:0007669"/>
    <property type="project" value="UniProtKB-EC"/>
</dbReference>
<evidence type="ECO:0000256" key="3">
    <source>
        <dbReference type="ARBA" id="ARBA00022777"/>
    </source>
</evidence>
<dbReference type="NCBIfam" id="TIGR03071">
    <property type="entry name" value="couple_hipA"/>
    <property type="match status" value="1"/>
</dbReference>
<dbReference type="EMBL" id="CP018632">
    <property type="protein sequence ID" value="ASJ73761.1"/>
    <property type="molecule type" value="Genomic_DNA"/>
</dbReference>
<dbReference type="KEGG" id="gai:IMCC3135_18410"/>
<dbReference type="EC" id="2.7.11.1" evidence="6"/>
<name>A0A2Z2NUR7_9GAMM</name>
<dbReference type="RefSeq" id="WP_236994830.1">
    <property type="nucleotide sequence ID" value="NZ_CP018632.1"/>
</dbReference>
<accession>A0A2Z2NUR7</accession>
<dbReference type="AlphaFoldDB" id="A0A2Z2NUR7"/>
<evidence type="ECO:0000256" key="2">
    <source>
        <dbReference type="ARBA" id="ARBA00022679"/>
    </source>
</evidence>
<organism evidence="6 7">
    <name type="scientific">Granulosicoccus antarcticus IMCC3135</name>
    <dbReference type="NCBI Taxonomy" id="1192854"/>
    <lineage>
        <taxon>Bacteria</taxon>
        <taxon>Pseudomonadati</taxon>
        <taxon>Pseudomonadota</taxon>
        <taxon>Gammaproteobacteria</taxon>
        <taxon>Chromatiales</taxon>
        <taxon>Granulosicoccaceae</taxon>
        <taxon>Granulosicoccus</taxon>
    </lineage>
</organism>
<keyword evidence="3 6" id="KW-0418">Kinase</keyword>